<dbReference type="FunFam" id="3.40.50.10140:FF:000007">
    <property type="entry name" value="Disease resistance protein (TIR-NBS-LRR class)"/>
    <property type="match status" value="1"/>
</dbReference>
<dbReference type="InterPro" id="IPR032675">
    <property type="entry name" value="LRR_dom_sf"/>
</dbReference>
<organism evidence="3 4">
    <name type="scientific">Arachis hypogaea</name>
    <name type="common">Peanut</name>
    <dbReference type="NCBI Taxonomy" id="3818"/>
    <lineage>
        <taxon>Eukaryota</taxon>
        <taxon>Viridiplantae</taxon>
        <taxon>Streptophyta</taxon>
        <taxon>Embryophyta</taxon>
        <taxon>Tracheophyta</taxon>
        <taxon>Spermatophyta</taxon>
        <taxon>Magnoliopsida</taxon>
        <taxon>eudicotyledons</taxon>
        <taxon>Gunneridae</taxon>
        <taxon>Pentapetalae</taxon>
        <taxon>rosids</taxon>
        <taxon>fabids</taxon>
        <taxon>Fabales</taxon>
        <taxon>Fabaceae</taxon>
        <taxon>Papilionoideae</taxon>
        <taxon>50 kb inversion clade</taxon>
        <taxon>dalbergioids sensu lato</taxon>
        <taxon>Dalbergieae</taxon>
        <taxon>Pterocarpus clade</taxon>
        <taxon>Arachis</taxon>
    </lineage>
</organism>
<evidence type="ECO:0000259" key="2">
    <source>
        <dbReference type="PROSITE" id="PS50104"/>
    </source>
</evidence>
<dbReference type="Gene3D" id="3.80.10.10">
    <property type="entry name" value="Ribonuclease Inhibitor"/>
    <property type="match status" value="2"/>
</dbReference>
<sequence length="798" mass="90526">MARPCTYKVFLSFRGEDTRKGFTSHLYTALVNRGITTYIDDKNLHKGDLISDELLKAIEESMFAVIVLSPNYASSTWCLDELHKIVECNNYLGLQIVAVFYHVKPCDVRHQIGAFEEAFKKHELRFGKEGDRVRRWRNALTQVVSYSNWDSERFDNVKNSFTYKEIEATHSLVLYNKMEWGFKGKQRVLDIRDLSFSNMCKLKILILDNVKGPILCNIPCTLKVLHWRRCPMKTLPFTDQSYELVDIDLSYSKIVQLWDGKKVLKKLEHLNLSNCHKLKQTPELCGALNLKTLDLSECKALNYIHPFLAHHKSLVELNLYGCSRLRRLPEFGEGMKQLSVLILTDTGIEELPTTPGKFAGVSKLDLSGCDKLTSLPLSLGCFVGLKELVLSRFMELSCVPYSTHGLESLTVEDYSDSPNIVGLLCSLSCFTSLSTLKLHVCFGTLSYNLGHLASLTDLDLSDNDFRQLPISILELPRLTRLQLYHCRFLEVLPEIPSSLRVLQADRCCSLVASKVYDAISKACCVFAESASQDREDFLQMLMPELYQEMPAWFEDQEEDNGVSLSSPSTEIIALALCFLLDGDKYSEEQPSVICNGKEFINTRLLKVSMSSYYKTLLILCLNGYSFSNLLCQDNRFQLQFPSDCCEIRVKRSGARWVCKQDVQLLKKRKYETGKRKATLKLNMDMISHSSASRNKMPVVDSPVYEEEVERATTLLASLRFASHSTYRVRFSKNNETDSDSLQKEGENLQAIASTNVNLVAILRPENIANHIGGCPLNKSKGRADTISSSIAEHQDLLE</sequence>
<dbReference type="Proteomes" id="UP000289738">
    <property type="component" value="Chromosome B04"/>
</dbReference>
<evidence type="ECO:0000313" key="3">
    <source>
        <dbReference type="EMBL" id="RYR15446.1"/>
    </source>
</evidence>
<dbReference type="PANTHER" id="PTHR11017">
    <property type="entry name" value="LEUCINE-RICH REPEAT-CONTAINING PROTEIN"/>
    <property type="match status" value="1"/>
</dbReference>
<dbReference type="PROSITE" id="PS50104">
    <property type="entry name" value="TIR"/>
    <property type="match status" value="1"/>
</dbReference>
<dbReference type="GO" id="GO:0006952">
    <property type="term" value="P:defense response"/>
    <property type="evidence" value="ECO:0007669"/>
    <property type="project" value="InterPro"/>
</dbReference>
<evidence type="ECO:0000313" key="4">
    <source>
        <dbReference type="Proteomes" id="UP000289738"/>
    </source>
</evidence>
<dbReference type="Gene3D" id="3.40.50.10140">
    <property type="entry name" value="Toll/interleukin-1 receptor homology (TIR) domain"/>
    <property type="match status" value="1"/>
</dbReference>
<gene>
    <name evidence="3" type="ORF">Ahy_B04g072193</name>
</gene>
<name>A0A444ZMN1_ARAHY</name>
<dbReference type="Pfam" id="PF00560">
    <property type="entry name" value="LRR_1"/>
    <property type="match status" value="1"/>
</dbReference>
<dbReference type="InterPro" id="IPR035897">
    <property type="entry name" value="Toll_tir_struct_dom_sf"/>
</dbReference>
<dbReference type="EMBL" id="SDMP01000014">
    <property type="protein sequence ID" value="RYR15446.1"/>
    <property type="molecule type" value="Genomic_DNA"/>
</dbReference>
<dbReference type="InterPro" id="IPR000157">
    <property type="entry name" value="TIR_dom"/>
</dbReference>
<dbReference type="InterPro" id="IPR001611">
    <property type="entry name" value="Leu-rich_rpt"/>
</dbReference>
<accession>A0A444ZMN1</accession>
<dbReference type="SMART" id="SM00255">
    <property type="entry name" value="TIR"/>
    <property type="match status" value="1"/>
</dbReference>
<dbReference type="SUPFAM" id="SSF52058">
    <property type="entry name" value="L domain-like"/>
    <property type="match status" value="1"/>
</dbReference>
<dbReference type="InterPro" id="IPR044974">
    <property type="entry name" value="Disease_R_plants"/>
</dbReference>
<dbReference type="SUPFAM" id="SSF52200">
    <property type="entry name" value="Toll/Interleukin receptor TIR domain"/>
    <property type="match status" value="1"/>
</dbReference>
<proteinExistence type="predicted"/>
<protein>
    <recommendedName>
        <fullName evidence="2">TIR domain-containing protein</fullName>
    </recommendedName>
</protein>
<dbReference type="GO" id="GO:0007165">
    <property type="term" value="P:signal transduction"/>
    <property type="evidence" value="ECO:0007669"/>
    <property type="project" value="InterPro"/>
</dbReference>
<keyword evidence="1" id="KW-0520">NAD</keyword>
<feature type="domain" description="TIR" evidence="2">
    <location>
        <begin position="5"/>
        <end position="165"/>
    </location>
</feature>
<reference evidence="3 4" key="1">
    <citation type="submission" date="2019-01" db="EMBL/GenBank/DDBJ databases">
        <title>Sequencing of cultivated peanut Arachis hypogaea provides insights into genome evolution and oil improvement.</title>
        <authorList>
            <person name="Chen X."/>
        </authorList>
    </citation>
    <scope>NUCLEOTIDE SEQUENCE [LARGE SCALE GENOMIC DNA]</scope>
    <source>
        <strain evidence="4">cv. Fuhuasheng</strain>
        <tissue evidence="3">Leaves</tissue>
    </source>
</reference>
<evidence type="ECO:0000256" key="1">
    <source>
        <dbReference type="ARBA" id="ARBA00023027"/>
    </source>
</evidence>
<keyword evidence="4" id="KW-1185">Reference proteome</keyword>
<comment type="caution">
    <text evidence="3">The sequence shown here is derived from an EMBL/GenBank/DDBJ whole genome shotgun (WGS) entry which is preliminary data.</text>
</comment>
<dbReference type="Pfam" id="PF01582">
    <property type="entry name" value="TIR"/>
    <property type="match status" value="1"/>
</dbReference>
<dbReference type="PANTHER" id="PTHR11017:SF559">
    <property type="entry name" value="DISEASE RESISTANCE PROTEIN CHL1"/>
    <property type="match status" value="1"/>
</dbReference>
<dbReference type="AlphaFoldDB" id="A0A444ZMN1"/>